<dbReference type="OrthoDB" id="2015116at2759"/>
<dbReference type="PROSITE" id="PS51034">
    <property type="entry name" value="ZP_2"/>
    <property type="match status" value="1"/>
</dbReference>
<evidence type="ECO:0000256" key="2">
    <source>
        <dbReference type="ARBA" id="ARBA00022729"/>
    </source>
</evidence>
<dbReference type="InterPro" id="IPR042235">
    <property type="entry name" value="ZP-C_dom"/>
</dbReference>
<gene>
    <name evidence="8" type="primary">oit3</name>
</gene>
<dbReference type="InterPro" id="IPR057774">
    <property type="entry name" value="D8C_UMOD/GP2/OIT3-like"/>
</dbReference>
<feature type="domain" description="ZP" evidence="6">
    <location>
        <begin position="282"/>
        <end position="532"/>
    </location>
</feature>
<organism evidence="7 8">
    <name type="scientific">Gymnodraco acuticeps</name>
    <name type="common">Antarctic dragonfish</name>
    <dbReference type="NCBI Taxonomy" id="8218"/>
    <lineage>
        <taxon>Eukaryota</taxon>
        <taxon>Metazoa</taxon>
        <taxon>Chordata</taxon>
        <taxon>Craniata</taxon>
        <taxon>Vertebrata</taxon>
        <taxon>Euteleostomi</taxon>
        <taxon>Actinopterygii</taxon>
        <taxon>Neopterygii</taxon>
        <taxon>Teleostei</taxon>
        <taxon>Neoteleostei</taxon>
        <taxon>Acanthomorphata</taxon>
        <taxon>Eupercaria</taxon>
        <taxon>Perciformes</taxon>
        <taxon>Notothenioidei</taxon>
        <taxon>Bathydraconidae</taxon>
        <taxon>Gymnodraco</taxon>
    </lineage>
</organism>
<dbReference type="Pfam" id="PF00100">
    <property type="entry name" value="Zona_pellucida"/>
    <property type="match status" value="1"/>
</dbReference>
<keyword evidence="7" id="KW-1185">Reference proteome</keyword>
<dbReference type="Gene3D" id="2.60.40.3210">
    <property type="entry name" value="Zona pellucida, ZP-N domain"/>
    <property type="match status" value="1"/>
</dbReference>
<dbReference type="InterPro" id="IPR048290">
    <property type="entry name" value="ZP_chr"/>
</dbReference>
<dbReference type="Gene3D" id="2.60.40.4100">
    <property type="entry name" value="Zona pellucida, ZP-C domain"/>
    <property type="match status" value="1"/>
</dbReference>
<keyword evidence="3" id="KW-1015">Disulfide bond</keyword>
<evidence type="ECO:0000256" key="1">
    <source>
        <dbReference type="ARBA" id="ARBA00022536"/>
    </source>
</evidence>
<proteinExistence type="predicted"/>
<evidence type="ECO:0000313" key="7">
    <source>
        <dbReference type="Proteomes" id="UP000515161"/>
    </source>
</evidence>
<dbReference type="PANTHER" id="PTHR14002:SF18">
    <property type="entry name" value="ONCOPROTEIN-INDUCED TRANSCRIPT 3 PROTEIN"/>
    <property type="match status" value="1"/>
</dbReference>
<dbReference type="Proteomes" id="UP000515161">
    <property type="component" value="Unplaced"/>
</dbReference>
<dbReference type="Gene3D" id="2.10.25.10">
    <property type="entry name" value="Laminin"/>
    <property type="match status" value="2"/>
</dbReference>
<dbReference type="SMART" id="SM00179">
    <property type="entry name" value="EGF_CA"/>
    <property type="match status" value="2"/>
</dbReference>
<dbReference type="InterPro" id="IPR000742">
    <property type="entry name" value="EGF"/>
</dbReference>
<dbReference type="Pfam" id="PF14670">
    <property type="entry name" value="FXa_inhibition"/>
    <property type="match status" value="2"/>
</dbReference>
<dbReference type="PANTHER" id="PTHR14002">
    <property type="entry name" value="ENDOGLIN/TGF-BETA RECEPTOR TYPE III"/>
    <property type="match status" value="1"/>
</dbReference>
<evidence type="ECO:0000256" key="5">
    <source>
        <dbReference type="SAM" id="SignalP"/>
    </source>
</evidence>
<dbReference type="InterPro" id="IPR055356">
    <property type="entry name" value="ZP-N"/>
</dbReference>
<dbReference type="SMART" id="SM00181">
    <property type="entry name" value="EGF"/>
    <property type="match status" value="3"/>
</dbReference>
<dbReference type="GO" id="GO:0005509">
    <property type="term" value="F:calcium ion binding"/>
    <property type="evidence" value="ECO:0007669"/>
    <property type="project" value="InterPro"/>
</dbReference>
<feature type="chain" id="PRO_5028446541" evidence="5">
    <location>
        <begin position="31"/>
        <end position="554"/>
    </location>
</feature>
<dbReference type="SMART" id="SM00241">
    <property type="entry name" value="ZP"/>
    <property type="match status" value="1"/>
</dbReference>
<evidence type="ECO:0000259" key="6">
    <source>
        <dbReference type="PROSITE" id="PS51034"/>
    </source>
</evidence>
<sequence length="554" mass="60502">MHTQTIIQQTFKKRIMVLWLLTSLLLEVVAVAGVALDPCSAYISLNEPWRNTDYHVNQSSSGPLCDSHVSGEWYRFTGMAGDAMPTFCVSENHCGTHAPIWLNGSHPQPQEGIVTLPVCASFNDNCCQWNASVDVKACSGGYFVYRLPRPSVCFHVYCGHFYDICDEVDCVGPTCPQSDCLCTPGFVLGPDRQTCLDVNECEKGNGGCAEVCVNTKGSRRCECVPGRVLDKDGHSCREIAGCHVNNGGCSHGCSSLLDSYQCHCPRGLELGEAKRTCQVPVQCDSGSIVVSVPKDLVEGLELTLSNSSCRGVSNGTHINLSFSLKTCGTVVEVTDDKIVGTNLVTGLPRNSPGSSRDLIVRTSKLVLPVTCEFPREYQVSDGYQASQRSSALELAGHSKGVFPFSLELFKSAEFSEPYQTPPQLRLHDSLFFGVEPRERVEGLSALVESCFATPGPNADQALKYYLIKDGCISDKTVTQYSSKDQLSKHYQVPVFKFVGKDNKQVFLHCQVLVCGAGDSHCSQRCRGRVRRQARTKPQEKHTLSGGPIFILPDP</sequence>
<keyword evidence="2 5" id="KW-0732">Signal</keyword>
<name>A0A6P8TN91_GYMAC</name>
<evidence type="ECO:0000256" key="4">
    <source>
        <dbReference type="ARBA" id="ARBA00023180"/>
    </source>
</evidence>
<dbReference type="Pfam" id="PF23283">
    <property type="entry name" value="D8C_UMOD"/>
    <property type="match status" value="1"/>
</dbReference>
<dbReference type="InterPro" id="IPR001507">
    <property type="entry name" value="ZP_dom"/>
</dbReference>
<dbReference type="PRINTS" id="PR00023">
    <property type="entry name" value="ZPELLUCIDA"/>
</dbReference>
<dbReference type="InterPro" id="IPR001881">
    <property type="entry name" value="EGF-like_Ca-bd_dom"/>
</dbReference>
<reference evidence="8" key="1">
    <citation type="submission" date="2025-08" db="UniProtKB">
        <authorList>
            <consortium name="RefSeq"/>
        </authorList>
    </citation>
    <scope>IDENTIFICATION</scope>
</reference>
<evidence type="ECO:0000256" key="3">
    <source>
        <dbReference type="ARBA" id="ARBA00023157"/>
    </source>
</evidence>
<dbReference type="CTD" id="170392"/>
<dbReference type="InParanoid" id="A0A6P8TN91"/>
<dbReference type="SUPFAM" id="SSF57196">
    <property type="entry name" value="EGF/Laminin"/>
    <property type="match status" value="2"/>
</dbReference>
<dbReference type="RefSeq" id="XP_034065626.1">
    <property type="nucleotide sequence ID" value="XM_034209735.1"/>
</dbReference>
<dbReference type="GeneID" id="117542195"/>
<evidence type="ECO:0000313" key="8">
    <source>
        <dbReference type="RefSeq" id="XP_034065626.1"/>
    </source>
</evidence>
<dbReference type="Pfam" id="PF23344">
    <property type="entry name" value="ZP-N"/>
    <property type="match status" value="1"/>
</dbReference>
<dbReference type="KEGG" id="gacu:117542195"/>
<feature type="signal peptide" evidence="5">
    <location>
        <begin position="1"/>
        <end position="30"/>
    </location>
</feature>
<protein>
    <submittedName>
        <fullName evidence="8">Oncoprotein-induced transcript 3 protein</fullName>
    </submittedName>
</protein>
<keyword evidence="1" id="KW-0245">EGF-like domain</keyword>
<dbReference type="AlphaFoldDB" id="A0A6P8TN91"/>
<accession>A0A6P8TN91</accession>
<dbReference type="InterPro" id="IPR055355">
    <property type="entry name" value="ZP-C"/>
</dbReference>
<keyword evidence="4" id="KW-0325">Glycoprotein</keyword>